<dbReference type="EMBL" id="JBHSLD010000006">
    <property type="protein sequence ID" value="MFC5380143.1"/>
    <property type="molecule type" value="Genomic_DNA"/>
</dbReference>
<dbReference type="InterPro" id="IPR011096">
    <property type="entry name" value="FTP_domain"/>
</dbReference>
<keyword evidence="4" id="KW-0964">Secreted</keyword>
<comment type="similarity">
    <text evidence="3">Belongs to the peptidase M36 family.</text>
</comment>
<feature type="domain" description="PA" evidence="14">
    <location>
        <begin position="508"/>
        <end position="582"/>
    </location>
</feature>
<keyword evidence="6" id="KW-0479">Metal-binding</keyword>
<dbReference type="InterPro" id="IPR001842">
    <property type="entry name" value="Peptidase_M36"/>
</dbReference>
<dbReference type="SUPFAM" id="SSF52025">
    <property type="entry name" value="PA domain"/>
    <property type="match status" value="1"/>
</dbReference>
<gene>
    <name evidence="16" type="ORF">ACFPJ6_05025</name>
</gene>
<dbReference type="CDD" id="cd09596">
    <property type="entry name" value="M36"/>
    <property type="match status" value="1"/>
</dbReference>
<reference evidence="17" key="1">
    <citation type="journal article" date="2019" name="Int. J. Syst. Evol. Microbiol.">
        <title>The Global Catalogue of Microorganisms (GCM) 10K type strain sequencing project: providing services to taxonomists for standard genome sequencing and annotation.</title>
        <authorList>
            <consortium name="The Broad Institute Genomics Platform"/>
            <consortium name="The Broad Institute Genome Sequencing Center for Infectious Disease"/>
            <person name="Wu L."/>
            <person name="Ma J."/>
        </authorList>
    </citation>
    <scope>NUCLEOTIDE SEQUENCE [LARGE SCALE GENOMIC DNA]</scope>
    <source>
        <strain evidence="17">CCUG 43114</strain>
    </source>
</reference>
<evidence type="ECO:0000259" key="15">
    <source>
        <dbReference type="Pfam" id="PF07504"/>
    </source>
</evidence>
<dbReference type="Proteomes" id="UP001596122">
    <property type="component" value="Unassembled WGS sequence"/>
</dbReference>
<evidence type="ECO:0000256" key="3">
    <source>
        <dbReference type="ARBA" id="ARBA00006006"/>
    </source>
</evidence>
<dbReference type="PANTHER" id="PTHR33478">
    <property type="entry name" value="EXTRACELLULAR METALLOPROTEINASE MEP"/>
    <property type="match status" value="1"/>
</dbReference>
<evidence type="ECO:0000256" key="5">
    <source>
        <dbReference type="ARBA" id="ARBA00022670"/>
    </source>
</evidence>
<evidence type="ECO:0000256" key="8">
    <source>
        <dbReference type="ARBA" id="ARBA00022801"/>
    </source>
</evidence>
<keyword evidence="9" id="KW-0862">Zinc</keyword>
<feature type="signal peptide" evidence="13">
    <location>
        <begin position="1"/>
        <end position="27"/>
    </location>
</feature>
<evidence type="ECO:0000256" key="6">
    <source>
        <dbReference type="ARBA" id="ARBA00022723"/>
    </source>
</evidence>
<organism evidence="16 17">
    <name type="scientific">Aquipuribacter nitratireducens</name>
    <dbReference type="NCBI Taxonomy" id="650104"/>
    <lineage>
        <taxon>Bacteria</taxon>
        <taxon>Bacillati</taxon>
        <taxon>Actinomycetota</taxon>
        <taxon>Actinomycetes</taxon>
        <taxon>Micrococcales</taxon>
        <taxon>Intrasporangiaceae</taxon>
        <taxon>Aquipuribacter</taxon>
    </lineage>
</organism>
<proteinExistence type="inferred from homology"/>
<evidence type="ECO:0000256" key="12">
    <source>
        <dbReference type="SAM" id="MobiDB-lite"/>
    </source>
</evidence>
<feature type="compositionally biased region" description="Basic and acidic residues" evidence="12">
    <location>
        <begin position="255"/>
        <end position="269"/>
    </location>
</feature>
<dbReference type="InterPro" id="IPR050371">
    <property type="entry name" value="Fungal_virulence_M36"/>
</dbReference>
<keyword evidence="7 13" id="KW-0732">Signal</keyword>
<evidence type="ECO:0000256" key="11">
    <source>
        <dbReference type="ARBA" id="ARBA00023145"/>
    </source>
</evidence>
<dbReference type="Pfam" id="PF07504">
    <property type="entry name" value="FTP"/>
    <property type="match status" value="1"/>
</dbReference>
<name>A0ABW0GJU4_9MICO</name>
<dbReference type="Gene3D" id="3.50.30.30">
    <property type="match status" value="1"/>
</dbReference>
<dbReference type="InterPro" id="IPR006311">
    <property type="entry name" value="TAT_signal"/>
</dbReference>
<comment type="subcellular location">
    <subcellularLocation>
        <location evidence="2">Secreted</location>
    </subcellularLocation>
</comment>
<evidence type="ECO:0000256" key="13">
    <source>
        <dbReference type="SAM" id="SignalP"/>
    </source>
</evidence>
<feature type="domain" description="FTP" evidence="15">
    <location>
        <begin position="71"/>
        <end position="119"/>
    </location>
</feature>
<evidence type="ECO:0000313" key="16">
    <source>
        <dbReference type="EMBL" id="MFC5380143.1"/>
    </source>
</evidence>
<sequence>MRARRTALVTAPVVLGALLAAPLPGQAAPAAEAAPRPGFLTAPSDADATDIAVDFVQQNAAGYGVLSADVADLVVRSAYESRHSGVTHVNLYQRHDGLEVFGGTATVNVARDGSIVHAASTLVRDLSGAEAAEATGPVEAVEAVAEELHLDEPEDLRPTVTARTASPGEVTLTDGGISAEPIPTRLGWQPTASGLRPAYQVVIDDAESPDLWNAVVDAETGELLDLDNWTIEHTHDQLASTLARGAATATTQAAAHDHAADDAHDHAGEADLGPSTHAPEERVEDGSSYRVYEIPKESPNDGPRTVVENPADADASPFGWHDTDGVAGPEFTITRGNNVHAYLDRDNNNAPDPGGDVDGGPSLDFDFELDLADDPTDYQPAAVTNLFYLNNVIHDVMHGYGFDEVSGNFQVNNYGRGGTGGDVVRAEAQDGGGTNNANFSTPAADGSPPRMQMYLWNPGGGVLPFQVVVDAPSPAAGTYGASGAGYGPEPTVEGLSGTFALAEDGSGTNEGCSPFVGFPAGAIAVVDRGTCPFVTKTANADAAGASAVVVVNNAPGAPISLGGSLATDIPSVMVRQEDGQALKAGLPATGTVRADANIPPRRDGDLENGIVIHEYGHGISNRLTGGLNVNCLSGNEQMGEGWSDYYAIVMLMDPAVDDPEAARGMGPYALYQDDRSGAGIRPAPYSRDMTKQPFTYDRIRTGGWVGGTSLAVPHGIGHTWAATLWDMTWDLVDRHGFNDNVYDDWDAGGNNRSLQYVTDGLKMQGCAPGFVAGRDGILAAERALTGGEDQCLIWNAFARRGLGYSAVQGTTNRDDNTEAFDVPPTCEATGAGVVSPKAGADGLVTRDAGSAIPVDFSLGADRGLDVLKPAHSPASREVSCETGEVVQYALTTPADAPGETVLRYNRARDRYSLIWETDEAWAGTCRELVIVLEDGTQHTMQVRLTEPTD</sequence>
<evidence type="ECO:0000256" key="7">
    <source>
        <dbReference type="ARBA" id="ARBA00022729"/>
    </source>
</evidence>
<evidence type="ECO:0000256" key="1">
    <source>
        <dbReference type="ARBA" id="ARBA00001947"/>
    </source>
</evidence>
<feature type="region of interest" description="Disordered" evidence="12">
    <location>
        <begin position="164"/>
        <end position="190"/>
    </location>
</feature>
<feature type="compositionally biased region" description="Basic and acidic residues" evidence="12">
    <location>
        <begin position="278"/>
        <end position="299"/>
    </location>
</feature>
<dbReference type="Gene3D" id="1.10.390.10">
    <property type="entry name" value="Neutral Protease Domain 2"/>
    <property type="match status" value="1"/>
</dbReference>
<dbReference type="PANTHER" id="PTHR33478:SF1">
    <property type="entry name" value="EXTRACELLULAR METALLOPROTEINASE MEP"/>
    <property type="match status" value="1"/>
</dbReference>
<protein>
    <submittedName>
        <fullName evidence="16">M36 family metallopeptidase</fullName>
    </submittedName>
</protein>
<keyword evidence="5" id="KW-0645">Protease</keyword>
<dbReference type="InterPro" id="IPR046450">
    <property type="entry name" value="PA_dom_sf"/>
</dbReference>
<dbReference type="Pfam" id="PF02128">
    <property type="entry name" value="Peptidase_M36"/>
    <property type="match status" value="1"/>
</dbReference>
<comment type="cofactor">
    <cofactor evidence="1">
        <name>Zn(2+)</name>
        <dbReference type="ChEBI" id="CHEBI:29105"/>
    </cofactor>
</comment>
<evidence type="ECO:0000256" key="4">
    <source>
        <dbReference type="ARBA" id="ARBA00022525"/>
    </source>
</evidence>
<keyword evidence="11" id="KW-0865">Zymogen</keyword>
<keyword evidence="8" id="KW-0378">Hydrolase</keyword>
<dbReference type="SUPFAM" id="SSF55486">
    <property type="entry name" value="Metalloproteases ('zincins'), catalytic domain"/>
    <property type="match status" value="1"/>
</dbReference>
<accession>A0ABW0GJU4</accession>
<dbReference type="InterPro" id="IPR003137">
    <property type="entry name" value="PA_domain"/>
</dbReference>
<evidence type="ECO:0000256" key="2">
    <source>
        <dbReference type="ARBA" id="ARBA00004613"/>
    </source>
</evidence>
<keyword evidence="10" id="KW-0482">Metalloprotease</keyword>
<keyword evidence="17" id="KW-1185">Reference proteome</keyword>
<evidence type="ECO:0000259" key="14">
    <source>
        <dbReference type="Pfam" id="PF02225"/>
    </source>
</evidence>
<evidence type="ECO:0000256" key="10">
    <source>
        <dbReference type="ARBA" id="ARBA00023049"/>
    </source>
</evidence>
<dbReference type="NCBIfam" id="NF038114">
    <property type="entry name" value="rightmost"/>
    <property type="match status" value="1"/>
</dbReference>
<feature type="chain" id="PRO_5046989579" evidence="13">
    <location>
        <begin position="28"/>
        <end position="949"/>
    </location>
</feature>
<comment type="caution">
    <text evidence="16">The sequence shown here is derived from an EMBL/GenBank/DDBJ whole genome shotgun (WGS) entry which is preliminary data.</text>
</comment>
<dbReference type="Pfam" id="PF02225">
    <property type="entry name" value="PA"/>
    <property type="match status" value="1"/>
</dbReference>
<evidence type="ECO:0000313" key="17">
    <source>
        <dbReference type="Proteomes" id="UP001596122"/>
    </source>
</evidence>
<evidence type="ECO:0000256" key="9">
    <source>
        <dbReference type="ARBA" id="ARBA00022833"/>
    </source>
</evidence>
<dbReference type="PROSITE" id="PS51318">
    <property type="entry name" value="TAT"/>
    <property type="match status" value="1"/>
</dbReference>
<dbReference type="InterPro" id="IPR027268">
    <property type="entry name" value="Peptidase_M4/M1_CTD_sf"/>
</dbReference>
<feature type="region of interest" description="Disordered" evidence="12">
    <location>
        <begin position="249"/>
        <end position="331"/>
    </location>
</feature>
<dbReference type="RefSeq" id="WP_340267005.1">
    <property type="nucleotide sequence ID" value="NZ_JBBEOG010000001.1"/>
</dbReference>
<dbReference type="Gene3D" id="3.10.170.10">
    <property type="match status" value="1"/>
</dbReference>